<gene>
    <name evidence="1" type="ORF">B0T15DRAFT_570459</name>
</gene>
<dbReference type="AlphaFoldDB" id="A0AAJ0H0U4"/>
<keyword evidence="2" id="KW-1185">Reference proteome</keyword>
<sequence>MAGNDESSPPDESNSRKRDAELLQAIAVYQKVVRGMLKIYGFLNQRVTEHFTIEETKLTVTFRKVVTDRATKPLISSINDLHMLRAADRDFPITDWSLQTYRYLLGFLGGKTGDYFSTYKLGAAQPTAPSAAQPGSPAGDVASAAGAADGRLSCLRLPLDKLERRVDLIQALVKCLATVNPTSTSLDDYAFAALLLTPIHVLEDMLQNRRTLYLLRHTLGLSDTPDPGSVRNAMRLLGTDTQPCSIKLERDVSDDEKDEIRELADRLQIAFPREERESLLESLAQHPFPLMEDGRGRSCCCLQRPELRPRVLVINISLSMAGLNLHRCCSRGTILQYPWNYWALFQVICPLVRMMHEELVIWMCRKIVPETLFTGGIPDWLCLSMLSIVITCEILCLSVPAQHEHRVTKGILHIFQGIPTEAVWKTWRCAAKDIRDRTTSSFSLNICRLTSRNVPFIKYTPPALPSSRWASPGPVRSRQCHCID</sequence>
<protein>
    <submittedName>
        <fullName evidence="1">Uncharacterized protein</fullName>
    </submittedName>
</protein>
<dbReference type="EMBL" id="JAUDZG010000001">
    <property type="protein sequence ID" value="KAK3309748.1"/>
    <property type="molecule type" value="Genomic_DNA"/>
</dbReference>
<reference evidence="1" key="2">
    <citation type="submission" date="2023-06" db="EMBL/GenBank/DDBJ databases">
        <authorList>
            <consortium name="Lawrence Berkeley National Laboratory"/>
            <person name="Mondo S.J."/>
            <person name="Hensen N."/>
            <person name="Bonometti L."/>
            <person name="Westerberg I."/>
            <person name="Brannstrom I.O."/>
            <person name="Guillou S."/>
            <person name="Cros-Aarteil S."/>
            <person name="Calhoun S."/>
            <person name="Haridas S."/>
            <person name="Kuo A."/>
            <person name="Pangilinan J."/>
            <person name="Riley R."/>
            <person name="Labutti K."/>
            <person name="Andreopoulos B."/>
            <person name="Lipzen A."/>
            <person name="Chen C."/>
            <person name="Yanf M."/>
            <person name="Daum C."/>
            <person name="Ng V."/>
            <person name="Clum A."/>
            <person name="Steindorff A."/>
            <person name="Ohm R."/>
            <person name="Martin F."/>
            <person name="Silar P."/>
            <person name="Natvig D."/>
            <person name="Lalanne C."/>
            <person name="Gautier V."/>
            <person name="Ament-Velasquez S.L."/>
            <person name="Kruys A."/>
            <person name="Hutchinson M.I."/>
            <person name="Powell A.J."/>
            <person name="Barry K."/>
            <person name="Miller A.N."/>
            <person name="Grigoriev I.V."/>
            <person name="Debuchy R."/>
            <person name="Gladieux P."/>
            <person name="Thoren M.H."/>
            <person name="Johannesson H."/>
        </authorList>
    </citation>
    <scope>NUCLEOTIDE SEQUENCE</scope>
    <source>
        <strain evidence="1">CBS 333.67</strain>
    </source>
</reference>
<evidence type="ECO:0000313" key="2">
    <source>
        <dbReference type="Proteomes" id="UP001273166"/>
    </source>
</evidence>
<dbReference type="Proteomes" id="UP001273166">
    <property type="component" value="Unassembled WGS sequence"/>
</dbReference>
<comment type="caution">
    <text evidence="1">The sequence shown here is derived from an EMBL/GenBank/DDBJ whole genome shotgun (WGS) entry which is preliminary data.</text>
</comment>
<proteinExistence type="predicted"/>
<accession>A0AAJ0H0U4</accession>
<reference evidence="1" key="1">
    <citation type="journal article" date="2023" name="Mol. Phylogenet. Evol.">
        <title>Genome-scale phylogeny and comparative genomics of the fungal order Sordariales.</title>
        <authorList>
            <person name="Hensen N."/>
            <person name="Bonometti L."/>
            <person name="Westerberg I."/>
            <person name="Brannstrom I.O."/>
            <person name="Guillou S."/>
            <person name="Cros-Aarteil S."/>
            <person name="Calhoun S."/>
            <person name="Haridas S."/>
            <person name="Kuo A."/>
            <person name="Mondo S."/>
            <person name="Pangilinan J."/>
            <person name="Riley R."/>
            <person name="LaButti K."/>
            <person name="Andreopoulos B."/>
            <person name="Lipzen A."/>
            <person name="Chen C."/>
            <person name="Yan M."/>
            <person name="Daum C."/>
            <person name="Ng V."/>
            <person name="Clum A."/>
            <person name="Steindorff A."/>
            <person name="Ohm R.A."/>
            <person name="Martin F."/>
            <person name="Silar P."/>
            <person name="Natvig D.O."/>
            <person name="Lalanne C."/>
            <person name="Gautier V."/>
            <person name="Ament-Velasquez S.L."/>
            <person name="Kruys A."/>
            <person name="Hutchinson M.I."/>
            <person name="Powell A.J."/>
            <person name="Barry K."/>
            <person name="Miller A.N."/>
            <person name="Grigoriev I.V."/>
            <person name="Debuchy R."/>
            <person name="Gladieux P."/>
            <person name="Hiltunen Thoren M."/>
            <person name="Johannesson H."/>
        </authorList>
    </citation>
    <scope>NUCLEOTIDE SEQUENCE</scope>
    <source>
        <strain evidence="1">CBS 333.67</strain>
    </source>
</reference>
<name>A0AAJ0H0U4_9PEZI</name>
<evidence type="ECO:0000313" key="1">
    <source>
        <dbReference type="EMBL" id="KAK3309748.1"/>
    </source>
</evidence>
<dbReference type="GeneID" id="87889664"/>
<dbReference type="RefSeq" id="XP_062725528.1">
    <property type="nucleotide sequence ID" value="XM_062870835.1"/>
</dbReference>
<organism evidence="1 2">
    <name type="scientific">Chaetomium strumarium</name>
    <dbReference type="NCBI Taxonomy" id="1170767"/>
    <lineage>
        <taxon>Eukaryota</taxon>
        <taxon>Fungi</taxon>
        <taxon>Dikarya</taxon>
        <taxon>Ascomycota</taxon>
        <taxon>Pezizomycotina</taxon>
        <taxon>Sordariomycetes</taxon>
        <taxon>Sordariomycetidae</taxon>
        <taxon>Sordariales</taxon>
        <taxon>Chaetomiaceae</taxon>
        <taxon>Chaetomium</taxon>
    </lineage>
</organism>